<dbReference type="InterPro" id="IPR012223">
    <property type="entry name" value="TEII"/>
</dbReference>
<evidence type="ECO:0000259" key="3">
    <source>
        <dbReference type="SMART" id="SM00824"/>
    </source>
</evidence>
<gene>
    <name evidence="4" type="ORF">BN10_130041</name>
</gene>
<name>N0DY29_9MICO</name>
<dbReference type="AlphaFoldDB" id="N0DY29"/>
<dbReference type="STRING" id="1193181.BN10_130041"/>
<protein>
    <submittedName>
        <fullName evidence="4">Putative thioesterase</fullName>
    </submittedName>
</protein>
<evidence type="ECO:0000313" key="5">
    <source>
        <dbReference type="Proteomes" id="UP000013167"/>
    </source>
</evidence>
<dbReference type="InterPro" id="IPR001031">
    <property type="entry name" value="Thioesterase"/>
</dbReference>
<dbReference type="Pfam" id="PF00975">
    <property type="entry name" value="Thioesterase"/>
    <property type="match status" value="1"/>
</dbReference>
<organism evidence="4 5">
    <name type="scientific">Phycicoccus elongatus Lp2</name>
    <dbReference type="NCBI Taxonomy" id="1193181"/>
    <lineage>
        <taxon>Bacteria</taxon>
        <taxon>Bacillati</taxon>
        <taxon>Actinomycetota</taxon>
        <taxon>Actinomycetes</taxon>
        <taxon>Micrococcales</taxon>
        <taxon>Intrasporangiaceae</taxon>
        <taxon>Phycicoccus</taxon>
    </lineage>
</organism>
<dbReference type="PANTHER" id="PTHR11487">
    <property type="entry name" value="THIOESTERASE"/>
    <property type="match status" value="1"/>
</dbReference>
<evidence type="ECO:0000256" key="2">
    <source>
        <dbReference type="ARBA" id="ARBA00022801"/>
    </source>
</evidence>
<keyword evidence="2" id="KW-0378">Hydrolase</keyword>
<reference evidence="4 5" key="1">
    <citation type="journal article" date="2013" name="ISME J.">
        <title>A metabolic model for members of the genus Tetrasphaera involved in enhanced biological phosphorus removal.</title>
        <authorList>
            <person name="Kristiansen R."/>
            <person name="Nguyen H.T.T."/>
            <person name="Saunders A.M."/>
            <person name="Nielsen J.L."/>
            <person name="Wimmer R."/>
            <person name="Le V.Q."/>
            <person name="McIlroy S.J."/>
            <person name="Petrovski S."/>
            <person name="Seviour R.J."/>
            <person name="Calteau A."/>
            <person name="Nielsen K.L."/>
            <person name="Nielsen P.H."/>
        </authorList>
    </citation>
    <scope>NUCLEOTIDE SEQUENCE [LARGE SCALE GENOMIC DNA]</scope>
    <source>
        <strain evidence="4 5">Lp2</strain>
    </source>
</reference>
<dbReference type="Proteomes" id="UP000013167">
    <property type="component" value="Unassembled WGS sequence"/>
</dbReference>
<comment type="caution">
    <text evidence="4">The sequence shown here is derived from an EMBL/GenBank/DDBJ whole genome shotgun (WGS) entry which is preliminary data.</text>
</comment>
<dbReference type="SUPFAM" id="SSF53474">
    <property type="entry name" value="alpha/beta-Hydrolases"/>
    <property type="match status" value="1"/>
</dbReference>
<sequence length="250" mass="26972">MSCLTLLGPAGAPTRLVCLPHAGASGDVYAAWSGDLAGALEVWGATPAGRRHRSGEPLNVDPGRLVDEVVAEVTTDSRPLVVFGHSMGALIGYELSLALSTQGRPPTALVVSGCPPPHVRTARASRDYSDDELAATLVDWGGTEQQLIEDADLRRLTFPPLRADLTLCDRYRRDHPVALDLPLSVLAGRSDPVAPADQMAGWAAYSNDFRGVTQFRGGHFFVTEQRRRVVDHVADLAMHALTAGRRRHER</sequence>
<dbReference type="EMBL" id="CAIZ01000035">
    <property type="protein sequence ID" value="CCH69027.1"/>
    <property type="molecule type" value="Genomic_DNA"/>
</dbReference>
<dbReference type="InterPro" id="IPR020802">
    <property type="entry name" value="TesA-like"/>
</dbReference>
<dbReference type="InterPro" id="IPR029058">
    <property type="entry name" value="AB_hydrolase_fold"/>
</dbReference>
<dbReference type="GO" id="GO:0008610">
    <property type="term" value="P:lipid biosynthetic process"/>
    <property type="evidence" value="ECO:0007669"/>
    <property type="project" value="TreeGrafter"/>
</dbReference>
<dbReference type="PANTHER" id="PTHR11487:SF0">
    <property type="entry name" value="S-ACYL FATTY ACID SYNTHASE THIOESTERASE, MEDIUM CHAIN"/>
    <property type="match status" value="1"/>
</dbReference>
<feature type="domain" description="Thioesterase TesA-like" evidence="3">
    <location>
        <begin position="17"/>
        <end position="203"/>
    </location>
</feature>
<dbReference type="GO" id="GO:0016787">
    <property type="term" value="F:hydrolase activity"/>
    <property type="evidence" value="ECO:0007669"/>
    <property type="project" value="UniProtKB-KW"/>
</dbReference>
<accession>N0DY29</accession>
<proteinExistence type="inferred from homology"/>
<dbReference type="OrthoDB" id="4169718at2"/>
<dbReference type="eggNOG" id="COG3208">
    <property type="taxonomic scope" value="Bacteria"/>
</dbReference>
<evidence type="ECO:0000313" key="4">
    <source>
        <dbReference type="EMBL" id="CCH69027.1"/>
    </source>
</evidence>
<dbReference type="SMART" id="SM00824">
    <property type="entry name" value="PKS_TE"/>
    <property type="match status" value="1"/>
</dbReference>
<dbReference type="Gene3D" id="3.40.50.1820">
    <property type="entry name" value="alpha/beta hydrolase"/>
    <property type="match status" value="1"/>
</dbReference>
<comment type="similarity">
    <text evidence="1">Belongs to the thioesterase family.</text>
</comment>
<dbReference type="HOGENOM" id="CLU_070456_1_2_11"/>
<keyword evidence="5" id="KW-1185">Reference proteome</keyword>
<evidence type="ECO:0000256" key="1">
    <source>
        <dbReference type="ARBA" id="ARBA00007169"/>
    </source>
</evidence>